<dbReference type="PANTHER" id="PTHR24333">
    <property type="entry name" value="HOMEO BOX HB9 LIKE A-RELATED"/>
    <property type="match status" value="1"/>
</dbReference>
<dbReference type="Proteomes" id="UP000694523">
    <property type="component" value="Unplaced"/>
</dbReference>
<evidence type="ECO:0000256" key="5">
    <source>
        <dbReference type="PROSITE-ProRule" id="PRU00108"/>
    </source>
</evidence>
<dbReference type="PANTHER" id="PTHR24333:SF5">
    <property type="entry name" value="VENT HOMEOBOX"/>
    <property type="match status" value="1"/>
</dbReference>
<evidence type="ECO:0000313" key="9">
    <source>
        <dbReference type="Ensembl" id="ENSNMLP00000029915.1"/>
    </source>
</evidence>
<dbReference type="InterPro" id="IPR009057">
    <property type="entry name" value="Homeodomain-like_sf"/>
</dbReference>
<dbReference type="InterPro" id="IPR050848">
    <property type="entry name" value="Homeobox_TF"/>
</dbReference>
<dbReference type="PROSITE" id="PS00027">
    <property type="entry name" value="HOMEOBOX_1"/>
    <property type="match status" value="1"/>
</dbReference>
<evidence type="ECO:0000313" key="10">
    <source>
        <dbReference type="Proteomes" id="UP000694523"/>
    </source>
</evidence>
<proteinExistence type="predicted"/>
<organism evidence="9 10">
    <name type="scientific">Neogobius melanostomus</name>
    <name type="common">round goby</name>
    <dbReference type="NCBI Taxonomy" id="47308"/>
    <lineage>
        <taxon>Eukaryota</taxon>
        <taxon>Metazoa</taxon>
        <taxon>Chordata</taxon>
        <taxon>Craniata</taxon>
        <taxon>Vertebrata</taxon>
        <taxon>Euteleostomi</taxon>
        <taxon>Actinopterygii</taxon>
        <taxon>Neopterygii</taxon>
        <taxon>Teleostei</taxon>
        <taxon>Neoteleostei</taxon>
        <taxon>Acanthomorphata</taxon>
        <taxon>Gobiaria</taxon>
        <taxon>Gobiiformes</taxon>
        <taxon>Gobioidei</taxon>
        <taxon>Gobiidae</taxon>
        <taxon>Benthophilinae</taxon>
        <taxon>Neogobiini</taxon>
        <taxon>Neogobius</taxon>
    </lineage>
</organism>
<dbReference type="Gene3D" id="1.10.10.60">
    <property type="entry name" value="Homeodomain-like"/>
    <property type="match status" value="1"/>
</dbReference>
<dbReference type="CDD" id="cd00086">
    <property type="entry name" value="homeodomain"/>
    <property type="match status" value="1"/>
</dbReference>
<evidence type="ECO:0000256" key="7">
    <source>
        <dbReference type="SAM" id="MobiDB-lite"/>
    </source>
</evidence>
<dbReference type="SUPFAM" id="SSF46689">
    <property type="entry name" value="Homeodomain-like"/>
    <property type="match status" value="1"/>
</dbReference>
<dbReference type="InterPro" id="IPR001356">
    <property type="entry name" value="HD"/>
</dbReference>
<evidence type="ECO:0000256" key="4">
    <source>
        <dbReference type="ARBA" id="ARBA00023242"/>
    </source>
</evidence>
<evidence type="ECO:0000256" key="3">
    <source>
        <dbReference type="ARBA" id="ARBA00023155"/>
    </source>
</evidence>
<evidence type="ECO:0000259" key="8">
    <source>
        <dbReference type="PROSITE" id="PS50071"/>
    </source>
</evidence>
<comment type="subcellular location">
    <subcellularLocation>
        <location evidence="1 5 6">Nucleus</location>
    </subcellularLocation>
</comment>
<keyword evidence="10" id="KW-1185">Reference proteome</keyword>
<accession>A0A8C6U1R1</accession>
<feature type="region of interest" description="Disordered" evidence="7">
    <location>
        <begin position="26"/>
        <end position="47"/>
    </location>
</feature>
<dbReference type="Ensembl" id="ENSNMLT00000033368.1">
    <property type="protein sequence ID" value="ENSNMLP00000029915.1"/>
    <property type="gene ID" value="ENSNMLG00000018932.1"/>
</dbReference>
<keyword evidence="3 5" id="KW-0371">Homeobox</keyword>
<dbReference type="GO" id="GO:0000981">
    <property type="term" value="F:DNA-binding transcription factor activity, RNA polymerase II-specific"/>
    <property type="evidence" value="ECO:0007669"/>
    <property type="project" value="InterPro"/>
</dbReference>
<dbReference type="AlphaFoldDB" id="A0A8C6U1R1"/>
<sequence length="97" mass="11699">MTRHTIATHLRLSEMQVKIWFQNRRTKWKKERQQGSDAEDDQSGFMPMPFTSYSPLYCKQRTPFPMFTHAQLTSIPSYFNKQVYAYNEDVIRKTTWN</sequence>
<feature type="domain" description="Homeobox" evidence="8">
    <location>
        <begin position="1"/>
        <end position="31"/>
    </location>
</feature>
<dbReference type="PROSITE" id="PS50071">
    <property type="entry name" value="HOMEOBOX_2"/>
    <property type="match status" value="1"/>
</dbReference>
<feature type="DNA-binding region" description="Homeobox" evidence="5">
    <location>
        <begin position="3"/>
        <end position="32"/>
    </location>
</feature>
<dbReference type="InterPro" id="IPR017970">
    <property type="entry name" value="Homeobox_CS"/>
</dbReference>
<evidence type="ECO:0000256" key="1">
    <source>
        <dbReference type="ARBA" id="ARBA00004123"/>
    </source>
</evidence>
<reference evidence="9" key="2">
    <citation type="submission" date="2025-09" db="UniProtKB">
        <authorList>
            <consortium name="Ensembl"/>
        </authorList>
    </citation>
    <scope>IDENTIFICATION</scope>
</reference>
<keyword evidence="2 5" id="KW-0238">DNA-binding</keyword>
<protein>
    <recommendedName>
        <fullName evidence="8">Homeobox domain-containing protein</fullName>
    </recommendedName>
</protein>
<dbReference type="Pfam" id="PF00046">
    <property type="entry name" value="Homeodomain"/>
    <property type="match status" value="1"/>
</dbReference>
<dbReference type="GO" id="GO:0003677">
    <property type="term" value="F:DNA binding"/>
    <property type="evidence" value="ECO:0007669"/>
    <property type="project" value="UniProtKB-UniRule"/>
</dbReference>
<dbReference type="GO" id="GO:0005634">
    <property type="term" value="C:nucleus"/>
    <property type="evidence" value="ECO:0007669"/>
    <property type="project" value="UniProtKB-SubCell"/>
</dbReference>
<evidence type="ECO:0000256" key="6">
    <source>
        <dbReference type="RuleBase" id="RU000682"/>
    </source>
</evidence>
<name>A0A8C6U1R1_9GOBI</name>
<keyword evidence="4 5" id="KW-0539">Nucleus</keyword>
<evidence type="ECO:0000256" key="2">
    <source>
        <dbReference type="ARBA" id="ARBA00023125"/>
    </source>
</evidence>
<reference evidence="9" key="1">
    <citation type="submission" date="2025-08" db="UniProtKB">
        <authorList>
            <consortium name="Ensembl"/>
        </authorList>
    </citation>
    <scope>IDENTIFICATION</scope>
</reference>